<keyword evidence="3 5" id="KW-0698">rRNA processing</keyword>
<evidence type="ECO:0000256" key="5">
    <source>
        <dbReference type="HAMAP-Rule" id="MF_00014"/>
    </source>
</evidence>
<comment type="domain">
    <text evidence="5">The PRC barrel domain binds ribosomal protein uS19.</text>
</comment>
<comment type="subcellular location">
    <subcellularLocation>
        <location evidence="5">Cytoplasm</location>
    </subcellularLocation>
</comment>
<sequence length="166" mass="18248">MHKYLETGKIVTTHGLKGEVRIQPWSDTPADFCKFKRLFSADGSIKYNIVRSREAGNMVIAKIEGVDTIEAAKLLKDRILCVDRADIPLPEGTYFVADLLGIEVRDESGGKIGVVGDVFNTGANDVYEICSECGKKYYIPAIPSVVLHVDIEAGVMTIHPMEGLFD</sequence>
<dbReference type="AlphaFoldDB" id="A0A9D1EMU8"/>
<evidence type="ECO:0000313" key="9">
    <source>
        <dbReference type="Proteomes" id="UP000823982"/>
    </source>
</evidence>
<dbReference type="Gene3D" id="2.40.30.60">
    <property type="entry name" value="RimM"/>
    <property type="match status" value="1"/>
</dbReference>
<evidence type="ECO:0000259" key="7">
    <source>
        <dbReference type="Pfam" id="PF24986"/>
    </source>
</evidence>
<dbReference type="Proteomes" id="UP000823982">
    <property type="component" value="Unassembled WGS sequence"/>
</dbReference>
<comment type="subunit">
    <text evidence="5">Binds ribosomal protein uS19.</text>
</comment>
<dbReference type="InterPro" id="IPR009000">
    <property type="entry name" value="Transl_B-barrel_sf"/>
</dbReference>
<feature type="domain" description="RimM N-terminal" evidence="6">
    <location>
        <begin position="7"/>
        <end position="85"/>
    </location>
</feature>
<name>A0A9D1EMU8_9FIRM</name>
<dbReference type="EMBL" id="DVIR01000030">
    <property type="protein sequence ID" value="HIS24336.1"/>
    <property type="molecule type" value="Genomic_DNA"/>
</dbReference>
<keyword evidence="2 5" id="KW-0690">Ribosome biogenesis</keyword>
<gene>
    <name evidence="5 8" type="primary">rimM</name>
    <name evidence="8" type="ORF">IAD01_02910</name>
</gene>
<evidence type="ECO:0000256" key="1">
    <source>
        <dbReference type="ARBA" id="ARBA00022490"/>
    </source>
</evidence>
<evidence type="ECO:0000259" key="6">
    <source>
        <dbReference type="Pfam" id="PF01782"/>
    </source>
</evidence>
<comment type="similarity">
    <text evidence="5">Belongs to the RimM family.</text>
</comment>
<proteinExistence type="inferred from homology"/>
<dbReference type="Pfam" id="PF01782">
    <property type="entry name" value="RimM"/>
    <property type="match status" value="1"/>
</dbReference>
<evidence type="ECO:0000256" key="2">
    <source>
        <dbReference type="ARBA" id="ARBA00022517"/>
    </source>
</evidence>
<reference evidence="8" key="1">
    <citation type="submission" date="2020-10" db="EMBL/GenBank/DDBJ databases">
        <authorList>
            <person name="Gilroy R."/>
        </authorList>
    </citation>
    <scope>NUCLEOTIDE SEQUENCE</scope>
    <source>
        <strain evidence="8">CHK157-1446</strain>
    </source>
</reference>
<dbReference type="InterPro" id="IPR002676">
    <property type="entry name" value="RimM_N"/>
</dbReference>
<dbReference type="GO" id="GO:0042274">
    <property type="term" value="P:ribosomal small subunit biogenesis"/>
    <property type="evidence" value="ECO:0007669"/>
    <property type="project" value="UniProtKB-UniRule"/>
</dbReference>
<dbReference type="HAMAP" id="MF_00014">
    <property type="entry name" value="Ribosome_mat_RimM"/>
    <property type="match status" value="1"/>
</dbReference>
<dbReference type="SUPFAM" id="SSF50447">
    <property type="entry name" value="Translation proteins"/>
    <property type="match status" value="1"/>
</dbReference>
<protein>
    <recommendedName>
        <fullName evidence="5">Ribosome maturation factor RimM</fullName>
    </recommendedName>
</protein>
<comment type="caution">
    <text evidence="8">The sequence shown here is derived from an EMBL/GenBank/DDBJ whole genome shotgun (WGS) entry which is preliminary data.</text>
</comment>
<accession>A0A9D1EMU8</accession>
<comment type="function">
    <text evidence="5">An accessory protein needed during the final step in the assembly of 30S ribosomal subunit, possibly for assembly of the head region. Essential for efficient processing of 16S rRNA. May be needed both before and after RbfA during the maturation of 16S rRNA. It has affinity for free ribosomal 30S subunits but not for 70S ribosomes.</text>
</comment>
<dbReference type="InterPro" id="IPR036976">
    <property type="entry name" value="RimM_N_sf"/>
</dbReference>
<dbReference type="SUPFAM" id="SSF50346">
    <property type="entry name" value="PRC-barrel domain"/>
    <property type="match status" value="1"/>
</dbReference>
<dbReference type="InterPro" id="IPR011033">
    <property type="entry name" value="PRC_barrel-like_sf"/>
</dbReference>
<dbReference type="NCBIfam" id="TIGR02273">
    <property type="entry name" value="16S_RimM"/>
    <property type="match status" value="1"/>
</dbReference>
<evidence type="ECO:0000313" key="8">
    <source>
        <dbReference type="EMBL" id="HIS24336.1"/>
    </source>
</evidence>
<dbReference type="Pfam" id="PF24986">
    <property type="entry name" value="PRC_RimM"/>
    <property type="match status" value="1"/>
</dbReference>
<dbReference type="GO" id="GO:0006364">
    <property type="term" value="P:rRNA processing"/>
    <property type="evidence" value="ECO:0007669"/>
    <property type="project" value="UniProtKB-UniRule"/>
</dbReference>
<reference evidence="8" key="2">
    <citation type="journal article" date="2021" name="PeerJ">
        <title>Extensive microbial diversity within the chicken gut microbiome revealed by metagenomics and culture.</title>
        <authorList>
            <person name="Gilroy R."/>
            <person name="Ravi A."/>
            <person name="Getino M."/>
            <person name="Pursley I."/>
            <person name="Horton D.L."/>
            <person name="Alikhan N.F."/>
            <person name="Baker D."/>
            <person name="Gharbi K."/>
            <person name="Hall N."/>
            <person name="Watson M."/>
            <person name="Adriaenssens E.M."/>
            <person name="Foster-Nyarko E."/>
            <person name="Jarju S."/>
            <person name="Secka A."/>
            <person name="Antonio M."/>
            <person name="Oren A."/>
            <person name="Chaudhuri R.R."/>
            <person name="La Ragione R."/>
            <person name="Hildebrand F."/>
            <person name="Pallen M.J."/>
        </authorList>
    </citation>
    <scope>NUCLEOTIDE SEQUENCE</scope>
    <source>
        <strain evidence="8">CHK157-1446</strain>
    </source>
</reference>
<evidence type="ECO:0000256" key="4">
    <source>
        <dbReference type="ARBA" id="ARBA00023186"/>
    </source>
</evidence>
<keyword evidence="4 5" id="KW-0143">Chaperone</keyword>
<feature type="domain" description="Ribosome maturation factor RimM PRC barrel" evidence="7">
    <location>
        <begin position="97"/>
        <end position="164"/>
    </location>
</feature>
<dbReference type="GO" id="GO:0043022">
    <property type="term" value="F:ribosome binding"/>
    <property type="evidence" value="ECO:0007669"/>
    <property type="project" value="InterPro"/>
</dbReference>
<dbReference type="GO" id="GO:0005737">
    <property type="term" value="C:cytoplasm"/>
    <property type="evidence" value="ECO:0007669"/>
    <property type="project" value="UniProtKB-SubCell"/>
</dbReference>
<organism evidence="8 9">
    <name type="scientific">Candidatus Faeciplasma gallinarum</name>
    <dbReference type="NCBI Taxonomy" id="2840799"/>
    <lineage>
        <taxon>Bacteria</taxon>
        <taxon>Bacillati</taxon>
        <taxon>Bacillota</taxon>
        <taxon>Clostridia</taxon>
        <taxon>Eubacteriales</taxon>
        <taxon>Oscillospiraceae</taxon>
        <taxon>Oscillospiraceae incertae sedis</taxon>
        <taxon>Candidatus Faeciplasma</taxon>
    </lineage>
</organism>
<dbReference type="InterPro" id="IPR056792">
    <property type="entry name" value="PRC_RimM"/>
</dbReference>
<dbReference type="InterPro" id="IPR011961">
    <property type="entry name" value="RimM"/>
</dbReference>
<dbReference type="PANTHER" id="PTHR33692:SF1">
    <property type="entry name" value="RIBOSOME MATURATION FACTOR RIMM"/>
    <property type="match status" value="1"/>
</dbReference>
<keyword evidence="1 5" id="KW-0963">Cytoplasm</keyword>
<dbReference type="PANTHER" id="PTHR33692">
    <property type="entry name" value="RIBOSOME MATURATION FACTOR RIMM"/>
    <property type="match status" value="1"/>
</dbReference>
<dbReference type="Gene3D" id="2.30.30.240">
    <property type="entry name" value="PRC-barrel domain"/>
    <property type="match status" value="1"/>
</dbReference>
<dbReference type="GO" id="GO:0005840">
    <property type="term" value="C:ribosome"/>
    <property type="evidence" value="ECO:0007669"/>
    <property type="project" value="InterPro"/>
</dbReference>
<evidence type="ECO:0000256" key="3">
    <source>
        <dbReference type="ARBA" id="ARBA00022552"/>
    </source>
</evidence>